<dbReference type="Gene3D" id="2.60.120.10">
    <property type="entry name" value="Jelly Rolls"/>
    <property type="match status" value="1"/>
</dbReference>
<proteinExistence type="predicted"/>
<dbReference type="InterPro" id="IPR018490">
    <property type="entry name" value="cNMP-bd_dom_sf"/>
</dbReference>
<evidence type="ECO:0000313" key="3">
    <source>
        <dbReference type="Proteomes" id="UP001596501"/>
    </source>
</evidence>
<reference evidence="3" key="1">
    <citation type="journal article" date="2019" name="Int. J. Syst. Evol. Microbiol.">
        <title>The Global Catalogue of Microorganisms (GCM) 10K type strain sequencing project: providing services to taxonomists for standard genome sequencing and annotation.</title>
        <authorList>
            <consortium name="The Broad Institute Genomics Platform"/>
            <consortium name="The Broad Institute Genome Sequencing Center for Infectious Disease"/>
            <person name="Wu L."/>
            <person name="Ma J."/>
        </authorList>
    </citation>
    <scope>NUCLEOTIDE SEQUENCE [LARGE SCALE GENOMIC DNA]</scope>
    <source>
        <strain evidence="3">CGMCC 1.12371</strain>
    </source>
</reference>
<feature type="domain" description="Cyclic nucleotide-binding" evidence="1">
    <location>
        <begin position="1"/>
        <end position="60"/>
    </location>
</feature>
<keyword evidence="3" id="KW-1185">Reference proteome</keyword>
<dbReference type="InterPro" id="IPR014710">
    <property type="entry name" value="RmlC-like_jellyroll"/>
</dbReference>
<dbReference type="EMBL" id="JBHTCA010000002">
    <property type="protein sequence ID" value="MFC7408005.1"/>
    <property type="molecule type" value="Genomic_DNA"/>
</dbReference>
<dbReference type="InterPro" id="IPR000595">
    <property type="entry name" value="cNMP-bd_dom"/>
</dbReference>
<evidence type="ECO:0000259" key="1">
    <source>
        <dbReference type="PROSITE" id="PS50042"/>
    </source>
</evidence>
<organism evidence="2 3">
    <name type="scientific">Hydrogenophaga atypica</name>
    <dbReference type="NCBI Taxonomy" id="249409"/>
    <lineage>
        <taxon>Bacteria</taxon>
        <taxon>Pseudomonadati</taxon>
        <taxon>Pseudomonadota</taxon>
        <taxon>Betaproteobacteria</taxon>
        <taxon>Burkholderiales</taxon>
        <taxon>Comamonadaceae</taxon>
        <taxon>Hydrogenophaga</taxon>
    </lineage>
</organism>
<dbReference type="RefSeq" id="WP_382219925.1">
    <property type="nucleotide sequence ID" value="NZ_JBHTCA010000002.1"/>
</dbReference>
<accession>A0ABW2QEX2</accession>
<comment type="caution">
    <text evidence="2">The sequence shown here is derived from an EMBL/GenBank/DDBJ whole genome shotgun (WGS) entry which is preliminary data.</text>
</comment>
<protein>
    <recommendedName>
        <fullName evidence="1">Cyclic nucleotide-binding domain-containing protein</fullName>
    </recommendedName>
</protein>
<dbReference type="SUPFAM" id="SSF51206">
    <property type="entry name" value="cAMP-binding domain-like"/>
    <property type="match status" value="1"/>
</dbReference>
<evidence type="ECO:0000313" key="2">
    <source>
        <dbReference type="EMBL" id="MFC7408005.1"/>
    </source>
</evidence>
<sequence length="126" mass="13338">MGSGALQVRKGCELVNAVNRPGAMIGEVSVLLNKAYDATVEATAPSVLRHAADRQAFLAIDPEISRLVAVDLAELLNFVSSYLSDLKHQYGDAPGLAMVSDVLKQLALRQAPLARPGSARDPDPDS</sequence>
<dbReference type="PROSITE" id="PS50042">
    <property type="entry name" value="CNMP_BINDING_3"/>
    <property type="match status" value="1"/>
</dbReference>
<gene>
    <name evidence="2" type="ORF">ACFQPB_03965</name>
</gene>
<dbReference type="Proteomes" id="UP001596501">
    <property type="component" value="Unassembled WGS sequence"/>
</dbReference>
<name>A0ABW2QEX2_9BURK</name>